<evidence type="ECO:0000313" key="4">
    <source>
        <dbReference type="EMBL" id="KGM13071.1"/>
    </source>
</evidence>
<dbReference type="GO" id="GO:1902201">
    <property type="term" value="P:negative regulation of bacterial-type flagellum-dependent cell motility"/>
    <property type="evidence" value="ECO:0007669"/>
    <property type="project" value="TreeGrafter"/>
</dbReference>
<keyword evidence="2" id="KW-0812">Transmembrane</keyword>
<comment type="caution">
    <text evidence="4">The sequence shown here is derived from an EMBL/GenBank/DDBJ whole genome shotgun (WGS) entry which is preliminary data.</text>
</comment>
<feature type="region of interest" description="Disordered" evidence="1">
    <location>
        <begin position="1"/>
        <end position="27"/>
    </location>
</feature>
<feature type="transmembrane region" description="Helical" evidence="2">
    <location>
        <begin position="159"/>
        <end position="179"/>
    </location>
</feature>
<reference evidence="4 5" key="1">
    <citation type="submission" date="2013-08" db="EMBL/GenBank/DDBJ databases">
        <title>Genome sequencing of Cellulomonas bogoriensis 69B4.</title>
        <authorList>
            <person name="Chen F."/>
            <person name="Li Y."/>
            <person name="Wang G."/>
        </authorList>
    </citation>
    <scope>NUCLEOTIDE SEQUENCE [LARGE SCALE GENOMIC DNA]</scope>
    <source>
        <strain evidence="4 5">69B4</strain>
    </source>
</reference>
<dbReference type="SMART" id="SM00267">
    <property type="entry name" value="GGDEF"/>
    <property type="match status" value="1"/>
</dbReference>
<dbReference type="SUPFAM" id="SSF55073">
    <property type="entry name" value="Nucleotide cyclase"/>
    <property type="match status" value="1"/>
</dbReference>
<keyword evidence="2" id="KW-0472">Membrane</keyword>
<organism evidence="4 5">
    <name type="scientific">Cellulomonas bogoriensis 69B4 = DSM 16987</name>
    <dbReference type="NCBI Taxonomy" id="1386082"/>
    <lineage>
        <taxon>Bacteria</taxon>
        <taxon>Bacillati</taxon>
        <taxon>Actinomycetota</taxon>
        <taxon>Actinomycetes</taxon>
        <taxon>Micrococcales</taxon>
        <taxon>Cellulomonadaceae</taxon>
        <taxon>Cellulomonas</taxon>
    </lineage>
</organism>
<dbReference type="InterPro" id="IPR000160">
    <property type="entry name" value="GGDEF_dom"/>
</dbReference>
<dbReference type="CDD" id="cd01949">
    <property type="entry name" value="GGDEF"/>
    <property type="match status" value="1"/>
</dbReference>
<dbReference type="PROSITE" id="PS50887">
    <property type="entry name" value="GGDEF"/>
    <property type="match status" value="1"/>
</dbReference>
<dbReference type="PANTHER" id="PTHR45138">
    <property type="entry name" value="REGULATORY COMPONENTS OF SENSORY TRANSDUCTION SYSTEM"/>
    <property type="match status" value="1"/>
</dbReference>
<dbReference type="AlphaFoldDB" id="A0A0A0BYR2"/>
<keyword evidence="2" id="KW-1133">Transmembrane helix</keyword>
<dbReference type="Gene3D" id="3.30.70.270">
    <property type="match status" value="1"/>
</dbReference>
<protein>
    <submittedName>
        <fullName evidence="4">Diguanylate cyclase</fullName>
    </submittedName>
</protein>
<evidence type="ECO:0000313" key="5">
    <source>
        <dbReference type="Proteomes" id="UP000054314"/>
    </source>
</evidence>
<dbReference type="GO" id="GO:0052621">
    <property type="term" value="F:diguanylate cyclase activity"/>
    <property type="evidence" value="ECO:0007669"/>
    <property type="project" value="TreeGrafter"/>
</dbReference>
<keyword evidence="5" id="KW-1185">Reference proteome</keyword>
<feature type="transmembrane region" description="Helical" evidence="2">
    <location>
        <begin position="134"/>
        <end position="153"/>
    </location>
</feature>
<dbReference type="InterPro" id="IPR043128">
    <property type="entry name" value="Rev_trsase/Diguanyl_cyclase"/>
</dbReference>
<evidence type="ECO:0000256" key="2">
    <source>
        <dbReference type="SAM" id="Phobius"/>
    </source>
</evidence>
<dbReference type="InterPro" id="IPR050469">
    <property type="entry name" value="Diguanylate_Cyclase"/>
</dbReference>
<dbReference type="InterPro" id="IPR029787">
    <property type="entry name" value="Nucleotide_cyclase"/>
</dbReference>
<name>A0A0A0BYR2_9CELL</name>
<dbReference type="Proteomes" id="UP000054314">
    <property type="component" value="Unassembled WGS sequence"/>
</dbReference>
<feature type="transmembrane region" description="Helical" evidence="2">
    <location>
        <begin position="62"/>
        <end position="82"/>
    </location>
</feature>
<dbReference type="GO" id="GO:0005886">
    <property type="term" value="C:plasma membrane"/>
    <property type="evidence" value="ECO:0007669"/>
    <property type="project" value="TreeGrafter"/>
</dbReference>
<feature type="transmembrane region" description="Helical" evidence="2">
    <location>
        <begin position="89"/>
        <end position="107"/>
    </location>
</feature>
<accession>A0A0A0BYR2</accession>
<sequence length="369" mass="38478">MSSRDSQADGAPVAVLRGHRSGQPDGANDLQMMRRVAVGMLVGGGAVCLLGVWTTQATPVSQVSQAAVAVVLLLTGAVVAMVRRPTRRLLTAAAVWSVVVISVLVALSTPLGMAPVFYLWPVVFIAYFSTPRTLVATGLLGFVGLSAGLLLNPTEDLKLDAFIGVLATVSGMAALVAAMQNREQGLRRRLAVAAETDPLTGLLNRRSFDPMLMQAVSDAPPAGDLAVLMIDLDHFKRINDRRGHPEGDRVLQEVAAVLLSQSRQGDLVARLGGEEFAVALPGAGVDAARRYATRVADGLGALMVEGFPGVSASMGIAARSAQAEAGDTLLRRADAALYAAKHAGRHRAATWTETGIVVGAAFSDRVTAS</sequence>
<dbReference type="GO" id="GO:0043709">
    <property type="term" value="P:cell adhesion involved in single-species biofilm formation"/>
    <property type="evidence" value="ECO:0007669"/>
    <property type="project" value="TreeGrafter"/>
</dbReference>
<gene>
    <name evidence="4" type="ORF">N869_12400</name>
</gene>
<dbReference type="OrthoDB" id="3278283at2"/>
<proteinExistence type="predicted"/>
<dbReference type="PANTHER" id="PTHR45138:SF9">
    <property type="entry name" value="DIGUANYLATE CYCLASE DGCM-RELATED"/>
    <property type="match status" value="1"/>
</dbReference>
<dbReference type="FunFam" id="3.30.70.270:FF:000001">
    <property type="entry name" value="Diguanylate cyclase domain protein"/>
    <property type="match status" value="1"/>
</dbReference>
<dbReference type="NCBIfam" id="TIGR00254">
    <property type="entry name" value="GGDEF"/>
    <property type="match status" value="1"/>
</dbReference>
<evidence type="ECO:0000256" key="1">
    <source>
        <dbReference type="SAM" id="MobiDB-lite"/>
    </source>
</evidence>
<evidence type="ECO:0000259" key="3">
    <source>
        <dbReference type="PROSITE" id="PS50887"/>
    </source>
</evidence>
<feature type="domain" description="GGDEF" evidence="3">
    <location>
        <begin position="223"/>
        <end position="353"/>
    </location>
</feature>
<dbReference type="Pfam" id="PF00990">
    <property type="entry name" value="GGDEF"/>
    <property type="match status" value="1"/>
</dbReference>
<dbReference type="RefSeq" id="WP_052105246.1">
    <property type="nucleotide sequence ID" value="NZ_AXCZ01000069.1"/>
</dbReference>
<dbReference type="EMBL" id="AXCZ01000069">
    <property type="protein sequence ID" value="KGM13071.1"/>
    <property type="molecule type" value="Genomic_DNA"/>
</dbReference>
<feature type="transmembrane region" description="Helical" evidence="2">
    <location>
        <begin position="36"/>
        <end position="56"/>
    </location>
</feature>